<feature type="domain" description="PH" evidence="6">
    <location>
        <begin position="1981"/>
        <end position="2086"/>
    </location>
</feature>
<feature type="compositionally biased region" description="Basic residues" evidence="4">
    <location>
        <begin position="1"/>
        <end position="10"/>
    </location>
</feature>
<feature type="compositionally biased region" description="Basic and acidic residues" evidence="4">
    <location>
        <begin position="1642"/>
        <end position="1653"/>
    </location>
</feature>
<dbReference type="Gene3D" id="2.30.30.40">
    <property type="entry name" value="SH3 Domains"/>
    <property type="match status" value="1"/>
</dbReference>
<feature type="region of interest" description="Disordered" evidence="4">
    <location>
        <begin position="1066"/>
        <end position="1086"/>
    </location>
</feature>
<evidence type="ECO:0000256" key="4">
    <source>
        <dbReference type="SAM" id="MobiDB-lite"/>
    </source>
</evidence>
<dbReference type="InterPro" id="IPR035899">
    <property type="entry name" value="DBL_dom_sf"/>
</dbReference>
<dbReference type="GO" id="GO:0035556">
    <property type="term" value="P:intracellular signal transduction"/>
    <property type="evidence" value="ECO:0007669"/>
    <property type="project" value="InterPro"/>
</dbReference>
<dbReference type="InterPro" id="IPR001331">
    <property type="entry name" value="GDS_CDC24_CS"/>
</dbReference>
<dbReference type="CDD" id="cd00174">
    <property type="entry name" value="SH3"/>
    <property type="match status" value="1"/>
</dbReference>
<dbReference type="Gene3D" id="2.30.29.30">
    <property type="entry name" value="Pleckstrin-homology domain (PH domain)/Phosphotyrosine-binding domain (PTB)"/>
    <property type="match status" value="1"/>
</dbReference>
<dbReference type="InterPro" id="IPR001452">
    <property type="entry name" value="SH3_domain"/>
</dbReference>
<accession>A0AA88I230</accession>
<feature type="compositionally biased region" description="Low complexity" evidence="4">
    <location>
        <begin position="272"/>
        <end position="288"/>
    </location>
</feature>
<feature type="region of interest" description="Disordered" evidence="4">
    <location>
        <begin position="1431"/>
        <end position="1477"/>
    </location>
</feature>
<dbReference type="GO" id="GO:0005829">
    <property type="term" value="C:cytosol"/>
    <property type="evidence" value="ECO:0007669"/>
    <property type="project" value="TreeGrafter"/>
</dbReference>
<dbReference type="PANTHER" id="PTHR45834:SF3">
    <property type="entry name" value="RHO GUANINE NUCLEOTIDE EXCHANGE FACTOR 3, ISOFORM L"/>
    <property type="match status" value="1"/>
</dbReference>
<dbReference type="SMART" id="SM00325">
    <property type="entry name" value="RhoGEF"/>
    <property type="match status" value="1"/>
</dbReference>
<name>A0AA88I230_ARTSF</name>
<evidence type="ECO:0000256" key="2">
    <source>
        <dbReference type="ARBA" id="ARBA00022658"/>
    </source>
</evidence>
<dbReference type="Gene3D" id="1.20.900.10">
    <property type="entry name" value="Dbl homology (DH) domain"/>
    <property type="match status" value="1"/>
</dbReference>
<dbReference type="Pfam" id="PF22697">
    <property type="entry name" value="SOS1_NGEF_PH"/>
    <property type="match status" value="1"/>
</dbReference>
<dbReference type="InterPro" id="IPR055251">
    <property type="entry name" value="SOS1_NGEF_PH"/>
</dbReference>
<reference evidence="8" key="1">
    <citation type="submission" date="2023-07" db="EMBL/GenBank/DDBJ databases">
        <title>Chromosome-level genome assembly of Artemia franciscana.</title>
        <authorList>
            <person name="Jo E."/>
        </authorList>
    </citation>
    <scope>NUCLEOTIDE SEQUENCE</scope>
    <source>
        <tissue evidence="8">Whole body</tissue>
    </source>
</reference>
<dbReference type="InterPro" id="IPR053086">
    <property type="entry name" value="RhoGEF_domain"/>
</dbReference>
<dbReference type="CDD" id="cd00160">
    <property type="entry name" value="RhoGEF"/>
    <property type="match status" value="1"/>
</dbReference>
<dbReference type="SMART" id="SM00326">
    <property type="entry name" value="SH3"/>
    <property type="match status" value="1"/>
</dbReference>
<dbReference type="PANTHER" id="PTHR45834">
    <property type="entry name" value="RHO GUANINE NUCLEOTIDE EXCHANGE FACTOR 9-RELATED"/>
    <property type="match status" value="1"/>
</dbReference>
<protein>
    <submittedName>
        <fullName evidence="8">Uncharacterized protein</fullName>
    </submittedName>
</protein>
<dbReference type="Pfam" id="PF00621">
    <property type="entry name" value="RhoGEF"/>
    <property type="match status" value="1"/>
</dbReference>
<evidence type="ECO:0000313" key="9">
    <source>
        <dbReference type="Proteomes" id="UP001187531"/>
    </source>
</evidence>
<feature type="compositionally biased region" description="Polar residues" evidence="4">
    <location>
        <begin position="1549"/>
        <end position="1562"/>
    </location>
</feature>
<feature type="compositionally biased region" description="Polar residues" evidence="4">
    <location>
        <begin position="327"/>
        <end position="339"/>
    </location>
</feature>
<dbReference type="PROSITE" id="PS50002">
    <property type="entry name" value="SH3"/>
    <property type="match status" value="1"/>
</dbReference>
<dbReference type="Pfam" id="PF00018">
    <property type="entry name" value="SH3_1"/>
    <property type="match status" value="1"/>
</dbReference>
<dbReference type="EMBL" id="JAVRJZ010000008">
    <property type="protein sequence ID" value="KAK2719658.1"/>
    <property type="molecule type" value="Genomic_DNA"/>
</dbReference>
<keyword evidence="2" id="KW-0344">Guanine-nucleotide releasing factor</keyword>
<dbReference type="InterPro" id="IPR036028">
    <property type="entry name" value="SH3-like_dom_sf"/>
</dbReference>
<dbReference type="InterPro" id="IPR001849">
    <property type="entry name" value="PH_domain"/>
</dbReference>
<proteinExistence type="predicted"/>
<dbReference type="GO" id="GO:0005085">
    <property type="term" value="F:guanyl-nucleotide exchange factor activity"/>
    <property type="evidence" value="ECO:0007669"/>
    <property type="project" value="UniProtKB-KW"/>
</dbReference>
<evidence type="ECO:0000259" key="7">
    <source>
        <dbReference type="PROSITE" id="PS50010"/>
    </source>
</evidence>
<dbReference type="SUPFAM" id="SSF50044">
    <property type="entry name" value="SH3-domain"/>
    <property type="match status" value="1"/>
</dbReference>
<dbReference type="PROSITE" id="PS50003">
    <property type="entry name" value="PH_DOMAIN"/>
    <property type="match status" value="1"/>
</dbReference>
<dbReference type="SUPFAM" id="SSF48065">
    <property type="entry name" value="DBL homology domain (DH-domain)"/>
    <property type="match status" value="1"/>
</dbReference>
<dbReference type="PROSITE" id="PS00741">
    <property type="entry name" value="DH_1"/>
    <property type="match status" value="1"/>
</dbReference>
<dbReference type="PROSITE" id="PS50010">
    <property type="entry name" value="DH_2"/>
    <property type="match status" value="1"/>
</dbReference>
<feature type="region of interest" description="Disordered" evidence="4">
    <location>
        <begin position="711"/>
        <end position="747"/>
    </location>
</feature>
<feature type="region of interest" description="Disordered" evidence="4">
    <location>
        <begin position="1"/>
        <end position="26"/>
    </location>
</feature>
<dbReference type="SUPFAM" id="SSF50729">
    <property type="entry name" value="PH domain-like"/>
    <property type="match status" value="1"/>
</dbReference>
<feature type="region of interest" description="Disordered" evidence="4">
    <location>
        <begin position="1498"/>
        <end position="1521"/>
    </location>
</feature>
<evidence type="ECO:0000256" key="3">
    <source>
        <dbReference type="PROSITE-ProRule" id="PRU00192"/>
    </source>
</evidence>
<feature type="compositionally biased region" description="Polar residues" evidence="4">
    <location>
        <begin position="470"/>
        <end position="481"/>
    </location>
</feature>
<feature type="region of interest" description="Disordered" evidence="4">
    <location>
        <begin position="156"/>
        <end position="373"/>
    </location>
</feature>
<feature type="compositionally biased region" description="Polar residues" evidence="4">
    <location>
        <begin position="185"/>
        <end position="199"/>
    </location>
</feature>
<feature type="region of interest" description="Disordered" evidence="4">
    <location>
        <begin position="456"/>
        <end position="481"/>
    </location>
</feature>
<comment type="caution">
    <text evidence="8">The sequence shown here is derived from an EMBL/GenBank/DDBJ whole genome shotgun (WGS) entry which is preliminary data.</text>
</comment>
<sequence length="2182" mass="243517">MPIPPPRRKSGRESSPALANSSSCRVSRLPRIVASTTKATDPVEPKQKDYFKRNDSVRLTFTKTSTQSKNVDPKLMIKTSNQVGIKAVKTEAKDGTFVKNATNTFSKSQNNESKNESSLLNNSNKAFDLNSSSSTNASSLNLSNLHPTVCNSFESHPDTSFNAKESSAPSKALPKRNKLPAPKVQRTSSLNGKLTSPQHVSDKSAKINKASTTPNNSISRSPSREKPLRSKKIIRSISSDQPVEELKTGCKPCHSESSLHQKVSAPARPNRSKIPLSKNSSSKPSLRNTLSKESINKMRVNNLKSAENENDLKSEEKSKLSSVLSAPESNSNSQTNIESKNSEKACQGRKKKPDSVLPLDEKKSLNEPLSREENKVIDKKSNASIADFSVRSSLLKPPRQSATLRRAISLRNPIKNAVSNSVENKQNLAAPDGTNDCHLSTLSERKITCEPVDDMSKKLSSESSHVKRLTQPNIGLGDNNSPKSFLIDSADFDSSKKDVLSNKQPSDLYYKTAETKLSQSQSCTKSNLTGVLKESKEASKPSFITDEIKPLENINSSMCQEQDNTVENSQVSFQSVNLKGIMNSLQGQQSVKEEGQPNYLSLKKQKHLINEKLEPKPSFSKRFSGPVEKKVNKVRGKSDYETDVCYKSTLKGVTSGILSGSNSHGEIPLLCSTVLPVSSKSDLIQSEVIHQCQSWPVKNTISDHVEVIMENSESKEENNAPSDSVTNGIAKKENSVKTPQIKKPARPSLLRRALSSSALVTKKNGESQETKPCNYVSSEILTAEEDRTIVQIMTGVKQICKFEETVASNISVHQQIKTGEPNFETRELENAERSSLDNFLCVQQINSSDATGDKFESPLETRKCAERSNLDKLLCIKQTNNLETAIEDYHEHLLETRKLEYAEKPTLDNLSCMKQINSSEKIKSGAVNNFNIAEKTDHPQIISRISIPTECELEDSLVRTKLTKIGATQANDTGHDVQYCPVSDIEQQSMFISGFSQCEFDPTVFKQKFLTPQKRQNKSINCVLSSECSPSRSVSPAKSIKEYETLCANIKRRNSELYPESVCTQASSERSRNASPAGYNVGGLGTTRRLYPQEVRPLPPLPPTTPSVHHDTVYATIRPKTSATETYEYPRYDPYGTYGRSRSETYAKYKEYPRTVGFIPQPLNPRELLLSINSTYLANESDYTDYMDAMPGQYTGSEFRPRVQDESSKLRGYGLKAKILRKMSTFSKPKSEPQFDTFYKKKNDILDYATAPDSAQRKLYHSVSRELLSKMEAERQSIKGGGLSVEEIEDFQVLRDEKTPELAEAILYERSNPPVLSSRFARVDLIEDPAYHSALMVIGGERKVVPLHRENLDTSDSRKNGECQYISPQNTWPKNIAFRSHSTGSPESHSCHPEYRENITGGTLLNENKVTSVDDDCSMAKNKNFKSQSAWDLRRPWSEASSNRSSGSIAPHRPNGPCEYSAGESRSHSPAPSIGSEGVLQKFRKSFSLRFHRRVPKANEESVDVPLSSQEGTDNLGNDTTFRFGPLAWRASKERKRSKKAVSSRNSKCNSGDSGIQVTRPPSTDFEGLNFVNEFPPTVTQGSPEVNSCTTVPESYVPGSSATAPHSPAEATNPVWLSQVPPSSSMDDGTAKLRRSSSQPLHNDDTKEPRRPSPEGCEVDLGVGYSSEDDLDVDEVTQRYNERVLDPLAIREELLDAVALYDYKGEGPGELSFRKGDSILIGQHSYDDWWYGTCGATSGWLPATFVKVKSSQGIKEPEKHTSIAQLRSNVVNEILQTERDYVKHLEDIVEGYMAQMQRRQDMFSSDQIVTVFGNIGPLYEFQKRFLRDLESSYNQEKPNETGIGSCFLRHISSFEVYSDYCTQHGRAVAELQNLYANERTAHFLEACRLLRGMADIALDGFLLTPVQRICKYPLQLAELLKHTEESHADFNDVSQALHSMREVATLINERKRMLEGKERLNEWQKLVENWQGGNLAEKSSELIYSGDLQKVSHGGWAKDITMYLFDRQAILCKKDMIKRNSLTYKTRFSTEGCEAVSISGGKDAQYNATVKFAFKVRDSSDKWYLFSCKTLKDRDTWLAAFARDRLLQQGEGFRSLPDGASFDSIRRLEGKANKAVYDRQRLRHIKNRPRAKKIDPVSVLSLQDVTDEGAAIRLDSSRKSSWFSIGSNRSKKRTLLTSPSEV</sequence>
<feature type="compositionally biased region" description="Polar residues" evidence="4">
    <location>
        <begin position="1439"/>
        <end position="1448"/>
    </location>
</feature>
<feature type="domain" description="DH" evidence="7">
    <location>
        <begin position="1766"/>
        <end position="1950"/>
    </location>
</feature>
<feature type="region of interest" description="Disordered" evidence="4">
    <location>
        <begin position="1594"/>
        <end position="1665"/>
    </location>
</feature>
<feature type="domain" description="SH3" evidence="5">
    <location>
        <begin position="1692"/>
        <end position="1751"/>
    </location>
</feature>
<dbReference type="SMART" id="SM00233">
    <property type="entry name" value="PH"/>
    <property type="match status" value="1"/>
</dbReference>
<keyword evidence="1 3" id="KW-0728">SH3 domain</keyword>
<dbReference type="Proteomes" id="UP001187531">
    <property type="component" value="Unassembled WGS sequence"/>
</dbReference>
<feature type="compositionally biased region" description="Basic and acidic residues" evidence="4">
    <location>
        <begin position="306"/>
        <end position="319"/>
    </location>
</feature>
<dbReference type="InterPro" id="IPR000219">
    <property type="entry name" value="DH_dom"/>
</dbReference>
<organism evidence="8 9">
    <name type="scientific">Artemia franciscana</name>
    <name type="common">Brine shrimp</name>
    <name type="synonym">Artemia sanfranciscana</name>
    <dbReference type="NCBI Taxonomy" id="6661"/>
    <lineage>
        <taxon>Eukaryota</taxon>
        <taxon>Metazoa</taxon>
        <taxon>Ecdysozoa</taxon>
        <taxon>Arthropoda</taxon>
        <taxon>Crustacea</taxon>
        <taxon>Branchiopoda</taxon>
        <taxon>Anostraca</taxon>
        <taxon>Artemiidae</taxon>
        <taxon>Artemia</taxon>
    </lineage>
</organism>
<feature type="compositionally biased region" description="Basic residues" evidence="4">
    <location>
        <begin position="1533"/>
        <end position="1542"/>
    </location>
</feature>
<evidence type="ECO:0000259" key="5">
    <source>
        <dbReference type="PROSITE" id="PS50002"/>
    </source>
</evidence>
<feature type="compositionally biased region" description="Polar residues" evidence="4">
    <location>
        <begin position="156"/>
        <end position="169"/>
    </location>
</feature>
<evidence type="ECO:0000313" key="8">
    <source>
        <dbReference type="EMBL" id="KAK2719658.1"/>
    </source>
</evidence>
<evidence type="ECO:0000256" key="1">
    <source>
        <dbReference type="ARBA" id="ARBA00022443"/>
    </source>
</evidence>
<feature type="compositionally biased region" description="Polar residues" evidence="4">
    <location>
        <begin position="209"/>
        <end position="221"/>
    </location>
</feature>
<evidence type="ECO:0000259" key="6">
    <source>
        <dbReference type="PROSITE" id="PS50003"/>
    </source>
</evidence>
<keyword evidence="9" id="KW-1185">Reference proteome</keyword>
<gene>
    <name evidence="8" type="ORF">QYM36_005216</name>
</gene>
<feature type="compositionally biased region" description="Polar residues" evidence="4">
    <location>
        <begin position="1507"/>
        <end position="1521"/>
    </location>
</feature>
<feature type="compositionally biased region" description="Basic and acidic residues" evidence="4">
    <location>
        <begin position="359"/>
        <end position="373"/>
    </location>
</feature>
<dbReference type="InterPro" id="IPR011993">
    <property type="entry name" value="PH-like_dom_sf"/>
</dbReference>
<feature type="compositionally biased region" description="Polar residues" evidence="4">
    <location>
        <begin position="1594"/>
        <end position="1604"/>
    </location>
</feature>
<feature type="compositionally biased region" description="Basic and acidic residues" evidence="4">
    <location>
        <begin position="244"/>
        <end position="259"/>
    </location>
</feature>
<feature type="region of interest" description="Disordered" evidence="4">
    <location>
        <begin position="1533"/>
        <end position="1565"/>
    </location>
</feature>